<dbReference type="OrthoDB" id="9801810at2"/>
<proteinExistence type="predicted"/>
<dbReference type="CDD" id="cd02523">
    <property type="entry name" value="PC_cytidylyltransferase"/>
    <property type="match status" value="1"/>
</dbReference>
<protein>
    <submittedName>
        <fullName evidence="4">Phosphocholine cytidylyltransferase family protein</fullName>
    </submittedName>
</protein>
<dbReference type="InterPro" id="IPR029044">
    <property type="entry name" value="Nucleotide-diphossugar_trans"/>
</dbReference>
<keyword evidence="1 4" id="KW-0808">Transferase</keyword>
<evidence type="ECO:0000313" key="5">
    <source>
        <dbReference type="Proteomes" id="UP000261811"/>
    </source>
</evidence>
<keyword evidence="2 4" id="KW-0548">Nucleotidyltransferase</keyword>
<dbReference type="Proteomes" id="UP000261811">
    <property type="component" value="Unassembled WGS sequence"/>
</dbReference>
<dbReference type="Gene3D" id="3.90.550.10">
    <property type="entry name" value="Spore Coat Polysaccharide Biosynthesis Protein SpsA, Chain A"/>
    <property type="match status" value="1"/>
</dbReference>
<dbReference type="AlphaFoldDB" id="A0A372JE72"/>
<evidence type="ECO:0000256" key="2">
    <source>
        <dbReference type="ARBA" id="ARBA00022695"/>
    </source>
</evidence>
<name>A0A372JE72_9ACTN</name>
<dbReference type="RefSeq" id="WP_117360221.1">
    <property type="nucleotide sequence ID" value="NZ_QURH01000839.1"/>
</dbReference>
<evidence type="ECO:0000256" key="1">
    <source>
        <dbReference type="ARBA" id="ARBA00022679"/>
    </source>
</evidence>
<dbReference type="SUPFAM" id="SSF53448">
    <property type="entry name" value="Nucleotide-diphospho-sugar transferases"/>
    <property type="match status" value="1"/>
</dbReference>
<dbReference type="InterPro" id="IPR005835">
    <property type="entry name" value="NTP_transferase_dom"/>
</dbReference>
<reference evidence="4 5" key="1">
    <citation type="submission" date="2018-08" db="EMBL/GenBank/DDBJ databases">
        <title>Actinomadura jelena sp. nov., a novel Actinomycete isolated from soil in Chad.</title>
        <authorList>
            <person name="Shi L."/>
        </authorList>
    </citation>
    <scope>NUCLEOTIDE SEQUENCE [LARGE SCALE GENOMIC DNA]</scope>
    <source>
        <strain evidence="4 5">NEAU-G17</strain>
    </source>
</reference>
<dbReference type="PANTHER" id="PTHR43584">
    <property type="entry name" value="NUCLEOTIDYL TRANSFERASE"/>
    <property type="match status" value="1"/>
</dbReference>
<comment type="caution">
    <text evidence="4">The sequence shown here is derived from an EMBL/GenBank/DDBJ whole genome shotgun (WGS) entry which is preliminary data.</text>
</comment>
<dbReference type="Pfam" id="PF00483">
    <property type="entry name" value="NTP_transferase"/>
    <property type="match status" value="1"/>
</dbReference>
<gene>
    <name evidence="4" type="ORF">DZF91_28570</name>
</gene>
<dbReference type="GO" id="GO:0016779">
    <property type="term" value="F:nucleotidyltransferase activity"/>
    <property type="evidence" value="ECO:0007669"/>
    <property type="project" value="UniProtKB-KW"/>
</dbReference>
<accession>A0A372JE72</accession>
<evidence type="ECO:0000259" key="3">
    <source>
        <dbReference type="Pfam" id="PF00483"/>
    </source>
</evidence>
<dbReference type="PANTHER" id="PTHR43584:SF5">
    <property type="entry name" value="PROTEIN LICC"/>
    <property type="match status" value="1"/>
</dbReference>
<evidence type="ECO:0000313" key="4">
    <source>
        <dbReference type="EMBL" id="RFU38272.1"/>
    </source>
</evidence>
<dbReference type="InterPro" id="IPR050065">
    <property type="entry name" value="GlmU-like"/>
</dbReference>
<organism evidence="4 5">
    <name type="scientific">Actinomadura logoneensis</name>
    <dbReference type="NCBI Taxonomy" id="2293572"/>
    <lineage>
        <taxon>Bacteria</taxon>
        <taxon>Bacillati</taxon>
        <taxon>Actinomycetota</taxon>
        <taxon>Actinomycetes</taxon>
        <taxon>Streptosporangiales</taxon>
        <taxon>Thermomonosporaceae</taxon>
        <taxon>Actinomadura</taxon>
    </lineage>
</organism>
<sequence>MIGMVLAAGAGRRLRPYTDTLPKALVPVDGETTILDIALSNLAEVGLTDVVIVVGYRASAVEERKAALEEKYGVSITLVHNDKAEEWNNAYSLWLAREHFAKGVLLVNGDTVHPVSVEKTLLANRGPQILLAVDNVKTLADEEMKVILDGEGHLQKITKLMDPATANGEYIGATLIEPAAAEALADALKATWEGDPDLYYEDGYQEFVNRGGKIGVAPIGEVAWVEVDNHDDLAKARKIATTY</sequence>
<feature type="domain" description="Nucleotidyl transferase" evidence="3">
    <location>
        <begin position="3"/>
        <end position="115"/>
    </location>
</feature>
<dbReference type="EMBL" id="QURH01000839">
    <property type="protein sequence ID" value="RFU38272.1"/>
    <property type="molecule type" value="Genomic_DNA"/>
</dbReference>
<keyword evidence="5" id="KW-1185">Reference proteome</keyword>